<sequence>MSRSSHRYHWLEPSETMFGVKRFQGDTGTMFKPVDSSRPNMMFMH</sequence>
<accession>A0A239L9I1</accession>
<reference evidence="1 2" key="1">
    <citation type="submission" date="2017-06" db="EMBL/GenBank/DDBJ databases">
        <authorList>
            <person name="Kim H.J."/>
            <person name="Triplett B.A."/>
        </authorList>
    </citation>
    <scope>NUCLEOTIDE SEQUENCE [LARGE SCALE GENOMIC DNA]</scope>
    <source>
        <strain evidence="1 2">U15</strain>
    </source>
</reference>
<evidence type="ECO:0000313" key="2">
    <source>
        <dbReference type="Proteomes" id="UP000198284"/>
    </source>
</evidence>
<dbReference type="Proteomes" id="UP000198284">
    <property type="component" value="Unassembled WGS sequence"/>
</dbReference>
<organism evidence="1 2">
    <name type="scientific">Noviherbaspirillum humi</name>
    <dbReference type="NCBI Taxonomy" id="1688639"/>
    <lineage>
        <taxon>Bacteria</taxon>
        <taxon>Pseudomonadati</taxon>
        <taxon>Pseudomonadota</taxon>
        <taxon>Betaproteobacteria</taxon>
        <taxon>Burkholderiales</taxon>
        <taxon>Oxalobacteraceae</taxon>
        <taxon>Noviherbaspirillum</taxon>
    </lineage>
</organism>
<gene>
    <name evidence="1" type="ORF">SAMN06265795_12035</name>
</gene>
<evidence type="ECO:0000313" key="1">
    <source>
        <dbReference type="EMBL" id="SNT26642.1"/>
    </source>
</evidence>
<dbReference type="EMBL" id="FZOT01000020">
    <property type="protein sequence ID" value="SNT26642.1"/>
    <property type="molecule type" value="Genomic_DNA"/>
</dbReference>
<name>A0A239L9I1_9BURK</name>
<proteinExistence type="predicted"/>
<keyword evidence="2" id="KW-1185">Reference proteome</keyword>
<dbReference type="AlphaFoldDB" id="A0A239L9I1"/>
<protein>
    <submittedName>
        <fullName evidence="1">Uncharacterized protein</fullName>
    </submittedName>
</protein>